<evidence type="ECO:0000256" key="2">
    <source>
        <dbReference type="SAM" id="Phobius"/>
    </source>
</evidence>
<evidence type="ECO:0000313" key="4">
    <source>
        <dbReference type="EMBL" id="EGO22967.1"/>
    </source>
</evidence>
<dbReference type="HOGENOM" id="CLU_1107679_0_0_1"/>
<keyword evidence="2" id="KW-1133">Transmembrane helix</keyword>
<dbReference type="Pfam" id="PF20152">
    <property type="entry name" value="DUF6534"/>
    <property type="match status" value="1"/>
</dbReference>
<sequence length="251" mass="27767">MLQYGTLWPIRLQFVITEIVSISVHCLYAHCIWTLSRQGRTKWIFSAVCIAVTISTGFSFYLCYHSYLNTAPPGSTAAMVSSIAIVGFTDLLIAISMCYLLRVSRTGFGRTDTKLEILSVYALSSGCVTSLVSMFAFITCIAMPSNLIYMLGECMLTTLYVNSFMAIMNSDYYQGDKQKALFSGIAPQSAIHNDSQQRQVTFIENEGDAKGGEITESGTKHYPTLPPSSVSKSRRGPVEVVIEMEHICHEI</sequence>
<feature type="transmembrane region" description="Helical" evidence="2">
    <location>
        <begin position="79"/>
        <end position="100"/>
    </location>
</feature>
<name>F8P1D8_SERL9</name>
<reference evidence="4" key="1">
    <citation type="submission" date="2011-04" db="EMBL/GenBank/DDBJ databases">
        <title>Evolution of plant cell wall degrading machinery underlies the functional diversity of forest fungi.</title>
        <authorList>
            <consortium name="US DOE Joint Genome Institute (JGI-PGF)"/>
            <person name="Eastwood D.C."/>
            <person name="Floudas D."/>
            <person name="Binder M."/>
            <person name="Majcherczyk A."/>
            <person name="Schneider P."/>
            <person name="Aerts A."/>
            <person name="Asiegbu F.O."/>
            <person name="Baker S.E."/>
            <person name="Barry K."/>
            <person name="Bendiksby M."/>
            <person name="Blumentritt M."/>
            <person name="Coutinho P.M."/>
            <person name="Cullen D."/>
            <person name="Cullen D."/>
            <person name="Gathman A."/>
            <person name="Goodell B."/>
            <person name="Henrissat B."/>
            <person name="Ihrmark K."/>
            <person name="Kauserud H."/>
            <person name="Kohler A."/>
            <person name="LaButti K."/>
            <person name="Lapidus A."/>
            <person name="Lavin J.L."/>
            <person name="Lee Y.-H."/>
            <person name="Lindquist E."/>
            <person name="Lilly W."/>
            <person name="Lucas S."/>
            <person name="Morin E."/>
            <person name="Murat C."/>
            <person name="Oguiza J.A."/>
            <person name="Park J."/>
            <person name="Pisabarro A.G."/>
            <person name="Riley R."/>
            <person name="Rosling A."/>
            <person name="Salamov A."/>
            <person name="Schmidt O."/>
            <person name="Schmutz J."/>
            <person name="Skrede I."/>
            <person name="Stenlid J."/>
            <person name="Wiebenga A."/>
            <person name="Xie X."/>
            <person name="Kues U."/>
            <person name="Hibbett D.S."/>
            <person name="Hoffmeister D."/>
            <person name="Hogberg N."/>
            <person name="Martin F."/>
            <person name="Grigoriev I.V."/>
            <person name="Watkinson S.C."/>
        </authorList>
    </citation>
    <scope>NUCLEOTIDE SEQUENCE</scope>
    <source>
        <strain evidence="4">S7.9</strain>
    </source>
</reference>
<dbReference type="OrthoDB" id="2656472at2759"/>
<evidence type="ECO:0000256" key="1">
    <source>
        <dbReference type="SAM" id="MobiDB-lite"/>
    </source>
</evidence>
<feature type="region of interest" description="Disordered" evidence="1">
    <location>
        <begin position="209"/>
        <end position="234"/>
    </location>
</feature>
<evidence type="ECO:0000259" key="3">
    <source>
        <dbReference type="Pfam" id="PF20152"/>
    </source>
</evidence>
<dbReference type="Proteomes" id="UP000008064">
    <property type="component" value="Unassembled WGS sequence"/>
</dbReference>
<protein>
    <recommendedName>
        <fullName evidence="3">DUF6534 domain-containing protein</fullName>
    </recommendedName>
</protein>
<keyword evidence="2" id="KW-0472">Membrane</keyword>
<dbReference type="RefSeq" id="XP_007320207.1">
    <property type="nucleotide sequence ID" value="XM_007320145.1"/>
</dbReference>
<feature type="transmembrane region" description="Helical" evidence="2">
    <location>
        <begin position="147"/>
        <end position="168"/>
    </location>
</feature>
<proteinExistence type="predicted"/>
<organism>
    <name type="scientific">Serpula lacrymans var. lacrymans (strain S7.9)</name>
    <name type="common">Dry rot fungus</name>
    <dbReference type="NCBI Taxonomy" id="578457"/>
    <lineage>
        <taxon>Eukaryota</taxon>
        <taxon>Fungi</taxon>
        <taxon>Dikarya</taxon>
        <taxon>Basidiomycota</taxon>
        <taxon>Agaricomycotina</taxon>
        <taxon>Agaricomycetes</taxon>
        <taxon>Agaricomycetidae</taxon>
        <taxon>Boletales</taxon>
        <taxon>Coniophorineae</taxon>
        <taxon>Serpulaceae</taxon>
        <taxon>Serpula</taxon>
    </lineage>
</organism>
<feature type="transmembrane region" description="Helical" evidence="2">
    <location>
        <begin position="120"/>
        <end position="141"/>
    </location>
</feature>
<gene>
    <name evidence="4" type="ORF">SERLADRAFT_471538</name>
</gene>
<accession>F8P1D8</accession>
<keyword evidence="2" id="KW-0812">Transmembrane</keyword>
<feature type="transmembrane region" description="Helical" evidence="2">
    <location>
        <begin position="12"/>
        <end position="31"/>
    </location>
</feature>
<feature type="transmembrane region" description="Helical" evidence="2">
    <location>
        <begin position="43"/>
        <end position="67"/>
    </location>
</feature>
<dbReference type="EMBL" id="GL945436">
    <property type="protein sequence ID" value="EGO22967.1"/>
    <property type="molecule type" value="Genomic_DNA"/>
</dbReference>
<dbReference type="KEGG" id="sla:SERLADRAFT_471538"/>
<dbReference type="InterPro" id="IPR045339">
    <property type="entry name" value="DUF6534"/>
</dbReference>
<dbReference type="AlphaFoldDB" id="F8P1D8"/>
<feature type="domain" description="DUF6534" evidence="3">
    <location>
        <begin position="88"/>
        <end position="170"/>
    </location>
</feature>
<dbReference type="GeneID" id="18819970"/>